<dbReference type="HOGENOM" id="CLU_1563042_0_0_1"/>
<sequence length="193" mass="22004">MNWRHPISNSTSAYLHKQHTNPEIRLDPFWVSRLGDRFYNNPNEGVLAPTSYDCRYISVSNTRLYLFHLEYRSRSEPTTTATSTSRLYCCPKSNIQLRYSLLLFYPCLSGMWASCPTLMTQSNSLSCSAGARIAFRNALVRELEEITLSAMSKQYRELDSHNVGLSYVPSYAVEHAISTPPRHLRLSTNSGLP</sequence>
<keyword evidence="2" id="KW-1185">Reference proteome</keyword>
<reference evidence="1 2" key="1">
    <citation type="submission" date="2014-04" db="EMBL/GenBank/DDBJ databases">
        <title>Evolutionary Origins and Diversification of the Mycorrhizal Mutualists.</title>
        <authorList>
            <consortium name="DOE Joint Genome Institute"/>
            <consortium name="Mycorrhizal Genomics Consortium"/>
            <person name="Kohler A."/>
            <person name="Kuo A."/>
            <person name="Nagy L.G."/>
            <person name="Floudas D."/>
            <person name="Copeland A."/>
            <person name="Barry K.W."/>
            <person name="Cichocki N."/>
            <person name="Veneault-Fourrey C."/>
            <person name="LaButti K."/>
            <person name="Lindquist E.A."/>
            <person name="Lipzen A."/>
            <person name="Lundell T."/>
            <person name="Morin E."/>
            <person name="Murat C."/>
            <person name="Riley R."/>
            <person name="Ohm R."/>
            <person name="Sun H."/>
            <person name="Tunlid A."/>
            <person name="Henrissat B."/>
            <person name="Grigoriev I.V."/>
            <person name="Hibbett D.S."/>
            <person name="Martin F."/>
        </authorList>
    </citation>
    <scope>NUCLEOTIDE SEQUENCE [LARGE SCALE GENOMIC DNA]</scope>
    <source>
        <strain evidence="1 2">FD-317 M1</strain>
    </source>
</reference>
<gene>
    <name evidence="1" type="ORF">GYMLUDRAFT_562024</name>
</gene>
<evidence type="ECO:0000313" key="2">
    <source>
        <dbReference type="Proteomes" id="UP000053593"/>
    </source>
</evidence>
<proteinExistence type="predicted"/>
<protein>
    <submittedName>
        <fullName evidence="1">Uncharacterized protein</fullName>
    </submittedName>
</protein>
<dbReference type="EMBL" id="KN834769">
    <property type="protein sequence ID" value="KIK62029.1"/>
    <property type="molecule type" value="Genomic_DNA"/>
</dbReference>
<dbReference type="Proteomes" id="UP000053593">
    <property type="component" value="Unassembled WGS sequence"/>
</dbReference>
<organism evidence="1 2">
    <name type="scientific">Collybiopsis luxurians FD-317 M1</name>
    <dbReference type="NCBI Taxonomy" id="944289"/>
    <lineage>
        <taxon>Eukaryota</taxon>
        <taxon>Fungi</taxon>
        <taxon>Dikarya</taxon>
        <taxon>Basidiomycota</taxon>
        <taxon>Agaricomycotina</taxon>
        <taxon>Agaricomycetes</taxon>
        <taxon>Agaricomycetidae</taxon>
        <taxon>Agaricales</taxon>
        <taxon>Marasmiineae</taxon>
        <taxon>Omphalotaceae</taxon>
        <taxon>Collybiopsis</taxon>
        <taxon>Collybiopsis luxurians</taxon>
    </lineage>
</organism>
<accession>A0A0D0CHC3</accession>
<name>A0A0D0CHC3_9AGAR</name>
<evidence type="ECO:0000313" key="1">
    <source>
        <dbReference type="EMBL" id="KIK62029.1"/>
    </source>
</evidence>
<dbReference type="AlphaFoldDB" id="A0A0D0CHC3"/>